<dbReference type="Pfam" id="PF04290">
    <property type="entry name" value="DctQ"/>
    <property type="match status" value="1"/>
</dbReference>
<comment type="subcellular location">
    <subcellularLocation>
        <location evidence="1 9">Cell inner membrane</location>
        <topology evidence="1 9">Multi-pass membrane protein</topology>
    </subcellularLocation>
</comment>
<gene>
    <name evidence="11" type="ORF">PSH57_14625</name>
</gene>
<comment type="function">
    <text evidence="9">Part of the tripartite ATP-independent periplasmic (TRAP) transport system.</text>
</comment>
<dbReference type="InterPro" id="IPR055348">
    <property type="entry name" value="DctQ"/>
</dbReference>
<protein>
    <recommendedName>
        <fullName evidence="9">TRAP transporter small permease protein</fullName>
    </recommendedName>
</protein>
<reference evidence="11 12" key="1">
    <citation type="submission" date="2023-02" db="EMBL/GenBank/DDBJ databases">
        <title>Evolution of Hrp T3SS in non-pathogenic Pseudomonas fluorescens.</title>
        <authorList>
            <person name="Liao K."/>
            <person name="Wei H."/>
            <person name="Gu Y."/>
        </authorList>
    </citation>
    <scope>NUCLEOTIDE SEQUENCE [LARGE SCALE GENOMIC DNA]</scope>
    <source>
        <strain evidence="11 12">FP205</strain>
    </source>
</reference>
<dbReference type="PANTHER" id="PTHR35011">
    <property type="entry name" value="2,3-DIKETO-L-GULONATE TRAP TRANSPORTER SMALL PERMEASE PROTEIN YIAM"/>
    <property type="match status" value="1"/>
</dbReference>
<evidence type="ECO:0000256" key="7">
    <source>
        <dbReference type="ARBA" id="ARBA00023136"/>
    </source>
</evidence>
<feature type="transmembrane region" description="Helical" evidence="9">
    <location>
        <begin position="20"/>
        <end position="39"/>
    </location>
</feature>
<feature type="domain" description="Tripartite ATP-independent periplasmic transporters DctQ component" evidence="10">
    <location>
        <begin position="31"/>
        <end position="153"/>
    </location>
</feature>
<evidence type="ECO:0000256" key="6">
    <source>
        <dbReference type="ARBA" id="ARBA00022989"/>
    </source>
</evidence>
<feature type="transmembrane region" description="Helical" evidence="9">
    <location>
        <begin position="54"/>
        <end position="72"/>
    </location>
</feature>
<keyword evidence="5 9" id="KW-0812">Transmembrane</keyword>
<keyword evidence="6 9" id="KW-1133">Transmembrane helix</keyword>
<evidence type="ECO:0000256" key="5">
    <source>
        <dbReference type="ARBA" id="ARBA00022692"/>
    </source>
</evidence>
<keyword evidence="7 9" id="KW-0472">Membrane</keyword>
<dbReference type="InterPro" id="IPR007387">
    <property type="entry name" value="TRAP_DctQ"/>
</dbReference>
<keyword evidence="3" id="KW-1003">Cell membrane</keyword>
<accession>A0ABY9G3F5</accession>
<comment type="subunit">
    <text evidence="9">The complex comprises the extracytoplasmic solute receptor protein and the two transmembrane proteins.</text>
</comment>
<dbReference type="RefSeq" id="WP_305383640.1">
    <property type="nucleotide sequence ID" value="NZ_CP117426.1"/>
</dbReference>
<evidence type="ECO:0000313" key="12">
    <source>
        <dbReference type="Proteomes" id="UP001230339"/>
    </source>
</evidence>
<sequence>MQRTESFAIRLVNSIARLSAWLGGIALMGTALMIGIDLILRKTIGLSLGGADEIAGYVLAIVSTWAFPIALLKRSHIRVDIVYSRMPLKFRTSLDLLALSCMALFVGTVLFHAWDVLWDSIQYRSTSTTPLQIPQWVPQSVWFAGYLFFALTIGVLGCASVIQLRQQRWASIGALIGINSVEEDIQEETHRPAPGHTTTPSNGAH</sequence>
<evidence type="ECO:0000313" key="11">
    <source>
        <dbReference type="EMBL" id="WLH10155.1"/>
    </source>
</evidence>
<evidence type="ECO:0000256" key="9">
    <source>
        <dbReference type="RuleBase" id="RU369079"/>
    </source>
</evidence>
<evidence type="ECO:0000256" key="1">
    <source>
        <dbReference type="ARBA" id="ARBA00004429"/>
    </source>
</evidence>
<evidence type="ECO:0000256" key="3">
    <source>
        <dbReference type="ARBA" id="ARBA00022475"/>
    </source>
</evidence>
<keyword evidence="4 9" id="KW-0997">Cell inner membrane</keyword>
<feature type="transmembrane region" description="Helical" evidence="9">
    <location>
        <begin position="93"/>
        <end position="114"/>
    </location>
</feature>
<dbReference type="EMBL" id="CP117449">
    <property type="protein sequence ID" value="WLH10155.1"/>
    <property type="molecule type" value="Genomic_DNA"/>
</dbReference>
<comment type="similarity">
    <text evidence="8 9">Belongs to the TRAP transporter small permease family.</text>
</comment>
<evidence type="ECO:0000256" key="8">
    <source>
        <dbReference type="ARBA" id="ARBA00038436"/>
    </source>
</evidence>
<proteinExistence type="inferred from homology"/>
<organism evidence="11 12">
    <name type="scientific">Pseudomonas hefeiensis</name>
    <dbReference type="NCBI Taxonomy" id="2738125"/>
    <lineage>
        <taxon>Bacteria</taxon>
        <taxon>Pseudomonadati</taxon>
        <taxon>Pseudomonadota</taxon>
        <taxon>Gammaproteobacteria</taxon>
        <taxon>Pseudomonadales</taxon>
        <taxon>Pseudomonadaceae</taxon>
        <taxon>Pseudomonas</taxon>
    </lineage>
</organism>
<evidence type="ECO:0000259" key="10">
    <source>
        <dbReference type="Pfam" id="PF04290"/>
    </source>
</evidence>
<evidence type="ECO:0000256" key="4">
    <source>
        <dbReference type="ARBA" id="ARBA00022519"/>
    </source>
</evidence>
<keyword evidence="2 9" id="KW-0813">Transport</keyword>
<feature type="transmembrane region" description="Helical" evidence="9">
    <location>
        <begin position="141"/>
        <end position="162"/>
    </location>
</feature>
<dbReference type="Proteomes" id="UP001230339">
    <property type="component" value="Chromosome"/>
</dbReference>
<keyword evidence="12" id="KW-1185">Reference proteome</keyword>
<evidence type="ECO:0000256" key="2">
    <source>
        <dbReference type="ARBA" id="ARBA00022448"/>
    </source>
</evidence>
<name>A0ABY9G3F5_9PSED</name>